<accession>A0ABD2W060</accession>
<comment type="caution">
    <text evidence="1">The sequence shown here is derived from an EMBL/GenBank/DDBJ whole genome shotgun (WGS) entry which is preliminary data.</text>
</comment>
<dbReference type="AlphaFoldDB" id="A0ABD2W060"/>
<sequence length="70" mass="7854">MTTTATIESIESIGGEIGGRVNCIEDLRTVPILIVTMSKYLYFIARLTTMISTEITIYYCSNATSKRRNK</sequence>
<dbReference type="Proteomes" id="UP001627154">
    <property type="component" value="Unassembled WGS sequence"/>
</dbReference>
<organism evidence="1 2">
    <name type="scientific">Trichogramma kaykai</name>
    <dbReference type="NCBI Taxonomy" id="54128"/>
    <lineage>
        <taxon>Eukaryota</taxon>
        <taxon>Metazoa</taxon>
        <taxon>Ecdysozoa</taxon>
        <taxon>Arthropoda</taxon>
        <taxon>Hexapoda</taxon>
        <taxon>Insecta</taxon>
        <taxon>Pterygota</taxon>
        <taxon>Neoptera</taxon>
        <taxon>Endopterygota</taxon>
        <taxon>Hymenoptera</taxon>
        <taxon>Apocrita</taxon>
        <taxon>Proctotrupomorpha</taxon>
        <taxon>Chalcidoidea</taxon>
        <taxon>Trichogrammatidae</taxon>
        <taxon>Trichogramma</taxon>
    </lineage>
</organism>
<reference evidence="1 2" key="1">
    <citation type="journal article" date="2024" name="bioRxiv">
        <title>A reference genome for Trichogramma kaykai: A tiny desert-dwelling parasitoid wasp with competing sex-ratio distorters.</title>
        <authorList>
            <person name="Culotta J."/>
            <person name="Lindsey A.R."/>
        </authorList>
    </citation>
    <scope>NUCLEOTIDE SEQUENCE [LARGE SCALE GENOMIC DNA]</scope>
    <source>
        <strain evidence="1 2">KSX58</strain>
    </source>
</reference>
<evidence type="ECO:0000313" key="2">
    <source>
        <dbReference type="Proteomes" id="UP001627154"/>
    </source>
</evidence>
<proteinExistence type="predicted"/>
<protein>
    <submittedName>
        <fullName evidence="1">Uncharacterized protein</fullName>
    </submittedName>
</protein>
<name>A0ABD2W060_9HYME</name>
<gene>
    <name evidence="1" type="ORF">TKK_018395</name>
</gene>
<keyword evidence="2" id="KW-1185">Reference proteome</keyword>
<dbReference type="EMBL" id="JBJJXI010000148">
    <property type="protein sequence ID" value="KAL3386198.1"/>
    <property type="molecule type" value="Genomic_DNA"/>
</dbReference>
<evidence type="ECO:0000313" key="1">
    <source>
        <dbReference type="EMBL" id="KAL3386198.1"/>
    </source>
</evidence>